<keyword evidence="1" id="KW-1133">Transmembrane helix</keyword>
<keyword evidence="3" id="KW-1185">Reference proteome</keyword>
<accession>A0A816BZZ2</accession>
<feature type="transmembrane region" description="Helical" evidence="1">
    <location>
        <begin position="97"/>
        <end position="116"/>
    </location>
</feature>
<dbReference type="EMBL" id="CAJNOR010007423">
    <property type="protein sequence ID" value="CAF1617002.1"/>
    <property type="molecule type" value="Genomic_DNA"/>
</dbReference>
<evidence type="ECO:0000313" key="2">
    <source>
        <dbReference type="EMBL" id="CAF1617002.1"/>
    </source>
</evidence>
<name>A0A816BZZ2_ADIRI</name>
<evidence type="ECO:0000313" key="3">
    <source>
        <dbReference type="Proteomes" id="UP000663828"/>
    </source>
</evidence>
<evidence type="ECO:0000256" key="1">
    <source>
        <dbReference type="SAM" id="Phobius"/>
    </source>
</evidence>
<keyword evidence="1" id="KW-0472">Membrane</keyword>
<organism evidence="2 3">
    <name type="scientific">Adineta ricciae</name>
    <name type="common">Rotifer</name>
    <dbReference type="NCBI Taxonomy" id="249248"/>
    <lineage>
        <taxon>Eukaryota</taxon>
        <taxon>Metazoa</taxon>
        <taxon>Spiralia</taxon>
        <taxon>Gnathifera</taxon>
        <taxon>Rotifera</taxon>
        <taxon>Eurotatoria</taxon>
        <taxon>Bdelloidea</taxon>
        <taxon>Adinetida</taxon>
        <taxon>Adinetidae</taxon>
        <taxon>Adineta</taxon>
    </lineage>
</organism>
<reference evidence="2" key="1">
    <citation type="submission" date="2021-02" db="EMBL/GenBank/DDBJ databases">
        <authorList>
            <person name="Nowell W R."/>
        </authorList>
    </citation>
    <scope>NUCLEOTIDE SEQUENCE</scope>
</reference>
<sequence>GSDRDRHRVLMQIVQNLCRQPEISKTNFDMPTIYLPELAKETRCTNQIHEVCSTIDHAVFSSVQKSLNTLHNDCKRLEKCIADRLILHEHRSWNIKLSIVQFISLILMILSSILIFRRYVKTSHLRIPFLFPDEFSTTWQIDSTLNVIDDFLFYPTYSLLLIILLINGVIFSLGQFIRSRQKDVLNPREKKMFTAFKHHLQTNVGVKQKNLYESFLAETID</sequence>
<comment type="caution">
    <text evidence="2">The sequence shown here is derived from an EMBL/GenBank/DDBJ whole genome shotgun (WGS) entry which is preliminary data.</text>
</comment>
<dbReference type="Proteomes" id="UP000663828">
    <property type="component" value="Unassembled WGS sequence"/>
</dbReference>
<protein>
    <submittedName>
        <fullName evidence="2">Uncharacterized protein</fullName>
    </submittedName>
</protein>
<feature type="transmembrane region" description="Helical" evidence="1">
    <location>
        <begin position="152"/>
        <end position="173"/>
    </location>
</feature>
<feature type="non-terminal residue" evidence="2">
    <location>
        <position position="1"/>
    </location>
</feature>
<keyword evidence="1" id="KW-0812">Transmembrane</keyword>
<proteinExistence type="predicted"/>
<dbReference type="AlphaFoldDB" id="A0A816BZZ2"/>
<gene>
    <name evidence="2" type="ORF">XAT740_LOCUS49695</name>
</gene>